<feature type="domain" description="Secretion system C-terminal sorting" evidence="2">
    <location>
        <begin position="548"/>
        <end position="625"/>
    </location>
</feature>
<dbReference type="InterPro" id="IPR028994">
    <property type="entry name" value="Integrin_alpha_N"/>
</dbReference>
<dbReference type="PANTHER" id="PTHR45460">
    <property type="entry name" value="SIMILAR TO CYSTEINE PROTEINASE"/>
    <property type="match status" value="1"/>
</dbReference>
<dbReference type="Proteomes" id="UP000315534">
    <property type="component" value="Unassembled WGS sequence"/>
</dbReference>
<sequence length="627" mass="69165">MARKKIVTVALIRVAAAVILLVAVSAEGLWTDTHYSDFLQGIYDAEIYVSRRLQQETSPTDSGCIEYHAKFDVNNDGWYDLVSSDKSGPAVKIWLGSSGGYSQSNCLTYPITSGGNCDISDLNLDGYPELIHSGLIMHYFCIYWGTATGPSPTDTTLLPNDNAEAIYVADLDKDTYLDIAVAGFEDTLFIYWGSAAGYSTSDRLAVSVGSMGHNIEASDLDMNGYLDLIVLRVYAPNDVVILYQTSPRSFTQLSLDFSSSKSPHGLSIEDLDYNGYTDIVATGYYNMTHSSIYWGRESGYSSTDRTTVNPGESYGGSAIADFDGDSLLDVLYFREGYKRPIIYYNSGSSPFFSDADTQEICIPLRATGGIVADLDYDGDLDVFINHQGSYSYVFYGPSLSSYDSLPVSEDHHGTFREPLQIPFSYYSRVARPCSLGTDTVAVSGNASWIADTPGTSRVDVFFRAGNTSAPDSSWTDWFQVLADSNSGPLPDEICGAHGYIQYRADLFWQNPAEMPNLERVEVDVTCGSVGITVEEEPKCEKQDTRLDIFPNPLLQKTTIEYHLTAEERVSLKIYDMAGRLMETLIDEKQETGNHNFYLDAGEFAAGVYFVKLKAGNHISARKLVVLR</sequence>
<evidence type="ECO:0000313" key="3">
    <source>
        <dbReference type="EMBL" id="TET78570.1"/>
    </source>
</evidence>
<protein>
    <submittedName>
        <fullName evidence="3">T9SS type A sorting domain-containing protein</fullName>
    </submittedName>
</protein>
<comment type="caution">
    <text evidence="3">The sequence shown here is derived from an EMBL/GenBank/DDBJ whole genome shotgun (WGS) entry which is preliminary data.</text>
</comment>
<dbReference type="AlphaFoldDB" id="A0A523XH18"/>
<dbReference type="PANTHER" id="PTHR45460:SF2">
    <property type="entry name" value="ALPHA 1,3 GLUCANASE, GH71 FAMILY (EUROFUNG)"/>
    <property type="match status" value="1"/>
</dbReference>
<accession>A0A523XH18</accession>
<dbReference type="Pfam" id="PF18962">
    <property type="entry name" value="Por_Secre_tail"/>
    <property type="match status" value="1"/>
</dbReference>
<evidence type="ECO:0000259" key="2">
    <source>
        <dbReference type="Pfam" id="PF18962"/>
    </source>
</evidence>
<dbReference type="InterPro" id="IPR013517">
    <property type="entry name" value="FG-GAP"/>
</dbReference>
<dbReference type="NCBIfam" id="TIGR04183">
    <property type="entry name" value="Por_Secre_tail"/>
    <property type="match status" value="1"/>
</dbReference>
<dbReference type="InterPro" id="IPR026444">
    <property type="entry name" value="Secre_tail"/>
</dbReference>
<name>A0A523XH18_UNCT6</name>
<evidence type="ECO:0000313" key="4">
    <source>
        <dbReference type="Proteomes" id="UP000315534"/>
    </source>
</evidence>
<gene>
    <name evidence="3" type="ORF">E3J38_08375</name>
</gene>
<dbReference type="Gene3D" id="2.60.40.4070">
    <property type="match status" value="1"/>
</dbReference>
<dbReference type="EMBL" id="SOIP01000479">
    <property type="protein sequence ID" value="TET78570.1"/>
    <property type="molecule type" value="Genomic_DNA"/>
</dbReference>
<proteinExistence type="predicted"/>
<dbReference type="Gene3D" id="2.130.10.130">
    <property type="entry name" value="Integrin alpha, N-terminal"/>
    <property type="match status" value="2"/>
</dbReference>
<organism evidence="3 4">
    <name type="scientific">candidate division TA06 bacterium</name>
    <dbReference type="NCBI Taxonomy" id="2250710"/>
    <lineage>
        <taxon>Bacteria</taxon>
        <taxon>Bacteria division TA06</taxon>
    </lineage>
</organism>
<reference evidence="3 4" key="1">
    <citation type="submission" date="2019-03" db="EMBL/GenBank/DDBJ databases">
        <title>Metabolic potential of uncultured bacteria and archaea associated with petroleum seepage in deep-sea sediments.</title>
        <authorList>
            <person name="Dong X."/>
            <person name="Hubert C."/>
        </authorList>
    </citation>
    <scope>NUCLEOTIDE SEQUENCE [LARGE SCALE GENOMIC DNA]</scope>
    <source>
        <strain evidence="3">E29_bin36</strain>
    </source>
</reference>
<keyword evidence="1" id="KW-0732">Signal</keyword>
<evidence type="ECO:0000256" key="1">
    <source>
        <dbReference type="ARBA" id="ARBA00022729"/>
    </source>
</evidence>
<dbReference type="Pfam" id="PF13517">
    <property type="entry name" value="FG-GAP_3"/>
    <property type="match status" value="2"/>
</dbReference>
<dbReference type="SUPFAM" id="SSF69318">
    <property type="entry name" value="Integrin alpha N-terminal domain"/>
    <property type="match status" value="1"/>
</dbReference>